<dbReference type="InterPro" id="IPR043504">
    <property type="entry name" value="Peptidase_S1_PA_chymotrypsin"/>
</dbReference>
<dbReference type="InterPro" id="IPR050923">
    <property type="entry name" value="Cell_Proc_Reg/RNA_Proc"/>
</dbReference>
<comment type="caution">
    <text evidence="5">The sequence shown here is derived from an EMBL/GenBank/DDBJ whole genome shotgun (WGS) entry which is preliminary data.</text>
</comment>
<keyword evidence="2" id="KW-0472">Membrane</keyword>
<evidence type="ECO:0000256" key="1">
    <source>
        <dbReference type="SAM" id="MobiDB-lite"/>
    </source>
</evidence>
<dbReference type="InterPro" id="IPR008984">
    <property type="entry name" value="SMAD_FHA_dom_sf"/>
</dbReference>
<dbReference type="RefSeq" id="WP_055223346.1">
    <property type="nucleotide sequence ID" value="NZ_BLYL01000003.1"/>
</dbReference>
<dbReference type="AlphaFoldDB" id="A0AAI9NY42"/>
<dbReference type="Gene3D" id="1.20.1270.90">
    <property type="entry name" value="AF1782-like"/>
    <property type="match status" value="1"/>
</dbReference>
<accession>A0AAI9NY42</accession>
<dbReference type="CDD" id="cd00060">
    <property type="entry name" value="FHA"/>
    <property type="match status" value="1"/>
</dbReference>
<dbReference type="Pfam" id="PF07554">
    <property type="entry name" value="FIVAR"/>
    <property type="match status" value="1"/>
</dbReference>
<evidence type="ECO:0000256" key="2">
    <source>
        <dbReference type="SAM" id="Phobius"/>
    </source>
</evidence>
<keyword evidence="2" id="KW-1133">Transmembrane helix</keyword>
<evidence type="ECO:0000313" key="5">
    <source>
        <dbReference type="EMBL" id="GFO93695.1"/>
    </source>
</evidence>
<reference evidence="5" key="1">
    <citation type="submission" date="2020-06" db="EMBL/GenBank/DDBJ databases">
        <title>Characterization of fructooligosaccharide metabolism and fructooligosaccharide-degrading enzymes in human commensal butyrate producers.</title>
        <authorList>
            <person name="Tanno H."/>
            <person name="Fujii T."/>
            <person name="Hirano K."/>
            <person name="Maeno S."/>
            <person name="Tonozuka T."/>
            <person name="Sakamoto M."/>
            <person name="Ohkuma M."/>
            <person name="Tochio T."/>
            <person name="Endo A."/>
        </authorList>
    </citation>
    <scope>NUCLEOTIDE SEQUENCE</scope>
    <source>
        <strain evidence="5">JCM 31265</strain>
    </source>
</reference>
<dbReference type="Gene3D" id="2.40.10.10">
    <property type="entry name" value="Trypsin-like serine proteases"/>
    <property type="match status" value="2"/>
</dbReference>
<evidence type="ECO:0000313" key="6">
    <source>
        <dbReference type="Proteomes" id="UP000660047"/>
    </source>
</evidence>
<dbReference type="InterPro" id="IPR000253">
    <property type="entry name" value="FHA_dom"/>
</dbReference>
<dbReference type="PROSITE" id="PS50006">
    <property type="entry name" value="FHA_DOMAIN"/>
    <property type="match status" value="1"/>
</dbReference>
<feature type="compositionally biased region" description="Polar residues" evidence="1">
    <location>
        <begin position="409"/>
        <end position="421"/>
    </location>
</feature>
<keyword evidence="2" id="KW-0812">Transmembrane</keyword>
<feature type="region of interest" description="Disordered" evidence="1">
    <location>
        <begin position="440"/>
        <end position="462"/>
    </location>
</feature>
<dbReference type="Gene3D" id="2.60.200.20">
    <property type="match status" value="1"/>
</dbReference>
<gene>
    <name evidence="5" type="ORF">COEU31_07410</name>
</gene>
<feature type="signal peptide" evidence="3">
    <location>
        <begin position="1"/>
        <end position="31"/>
    </location>
</feature>
<evidence type="ECO:0000259" key="4">
    <source>
        <dbReference type="PROSITE" id="PS50006"/>
    </source>
</evidence>
<dbReference type="PANTHER" id="PTHR23308">
    <property type="entry name" value="NUCLEAR INHIBITOR OF PROTEIN PHOSPHATASE-1"/>
    <property type="match status" value="1"/>
</dbReference>
<protein>
    <recommendedName>
        <fullName evidence="4">FHA domain-containing protein</fullName>
    </recommendedName>
</protein>
<feature type="region of interest" description="Disordered" evidence="1">
    <location>
        <begin position="407"/>
        <end position="426"/>
    </location>
</feature>
<dbReference type="SMART" id="SM00240">
    <property type="entry name" value="FHA"/>
    <property type="match status" value="1"/>
</dbReference>
<dbReference type="SUPFAM" id="SSF49879">
    <property type="entry name" value="SMAD/FHA domain"/>
    <property type="match status" value="1"/>
</dbReference>
<dbReference type="Pfam" id="PF13365">
    <property type="entry name" value="Trypsin_2"/>
    <property type="match status" value="1"/>
</dbReference>
<dbReference type="Pfam" id="PF00498">
    <property type="entry name" value="FHA"/>
    <property type="match status" value="1"/>
</dbReference>
<name>A0AAI9NY42_9FIRM</name>
<organism evidence="5 6">
    <name type="scientific">Coprococcus eutactus</name>
    <dbReference type="NCBI Taxonomy" id="33043"/>
    <lineage>
        <taxon>Bacteria</taxon>
        <taxon>Bacillati</taxon>
        <taxon>Bacillota</taxon>
        <taxon>Clostridia</taxon>
        <taxon>Lachnospirales</taxon>
        <taxon>Lachnospiraceae</taxon>
        <taxon>Coprococcus</taxon>
    </lineage>
</organism>
<dbReference type="EMBL" id="BLYL01000003">
    <property type="protein sequence ID" value="GFO93695.1"/>
    <property type="molecule type" value="Genomic_DNA"/>
</dbReference>
<proteinExistence type="predicted"/>
<dbReference type="Proteomes" id="UP000660047">
    <property type="component" value="Unassembled WGS sequence"/>
</dbReference>
<evidence type="ECO:0000256" key="3">
    <source>
        <dbReference type="SAM" id="SignalP"/>
    </source>
</evidence>
<feature type="compositionally biased region" description="Pro residues" evidence="1">
    <location>
        <begin position="444"/>
        <end position="453"/>
    </location>
</feature>
<feature type="chain" id="PRO_5042579602" description="FHA domain-containing protein" evidence="3">
    <location>
        <begin position="32"/>
        <end position="591"/>
    </location>
</feature>
<feature type="transmembrane region" description="Helical" evidence="2">
    <location>
        <begin position="378"/>
        <end position="400"/>
    </location>
</feature>
<dbReference type="InterPro" id="IPR009003">
    <property type="entry name" value="Peptidase_S1_PA"/>
</dbReference>
<dbReference type="SUPFAM" id="SSF50494">
    <property type="entry name" value="Trypsin-like serine proteases"/>
    <property type="match status" value="1"/>
</dbReference>
<feature type="domain" description="FHA" evidence="4">
    <location>
        <begin position="514"/>
        <end position="565"/>
    </location>
</feature>
<sequence>MRIMRNLRKVFAIMIACVIALALVNPFIAKAADDTAGTKIDKSGILQINVYHQDQNSGKKYFIQSGSGFLISDSEEGSQYVITCDHVAEIDDATKKEACEAFGVQKLNIKIEAVVTRDITQTAKIIKASQIDDFAILKLDAPIYQKNAMVIRPEGADLTEDVYAMGFPADIMNITDFNYYTEDQVTVSKGSVSLCEMSNNGVPYVQHSAVMTRGCSGGPLVDANGYVVGLNTFVYTIDQGSYYYSLKISEVTNALDMLGINYLTPDGTVSAGQSDDATTEAAVEAGAEVSSEDATEATEATTEAVVLDTAALDSALSEATGYMASDYTEDSFADLETAIDDAKSVKNNSDATQSDIDRAASNLQKAIDGLQEATNTTMIIIIVIAAVVVVVIVVVIILVVKAGKKNNEPTRTVPTSQSYSAMPTPAPTPIAPVSPVASVTPVAPARPTPPVPPQNSMSQGPQYSPSYMNEGAGETSVLGYGTGETTVLSGSNQAKATLTRLKTNEKVDITKQLFRVGKERSKVDYCITNNNSVSRIHADIVYKNGQYFIIDNNSTNYTFVNGQMIPAKQEVALSSGDNIKFAEEEFTFTVA</sequence>
<keyword evidence="3" id="KW-0732">Signal</keyword>